<sequence length="185" mass="21261">MKTFKFTKIQKAIFGVAIFGLIGALVYSNMKPDLPVFLKKDIIMTETIAEDGGAIIEVEEDVSVIEAEFPLTMSDESVRNAIHSMSHQKIVAEDDEKWGAKIPLTQKRVERLLEVVEVRQHDDNFKHESVYFEILNLWVDGDFSQSARDHNNLWYMENGNIGYATGIMSHDEEMEYIRVNFDVNE</sequence>
<gene>
    <name evidence="2" type="ORF">ACFPYN_07485</name>
</gene>
<keyword evidence="1" id="KW-1133">Transmembrane helix</keyword>
<keyword evidence="1" id="KW-0812">Transmembrane</keyword>
<dbReference type="Proteomes" id="UP001596170">
    <property type="component" value="Unassembled WGS sequence"/>
</dbReference>
<evidence type="ECO:0000313" key="3">
    <source>
        <dbReference type="Proteomes" id="UP001596170"/>
    </source>
</evidence>
<dbReference type="EMBL" id="JBHSRI010000007">
    <property type="protein sequence ID" value="MFC6039280.1"/>
    <property type="molecule type" value="Genomic_DNA"/>
</dbReference>
<comment type="caution">
    <text evidence="2">The sequence shown here is derived from an EMBL/GenBank/DDBJ whole genome shotgun (WGS) entry which is preliminary data.</text>
</comment>
<dbReference type="Pfam" id="PF19754">
    <property type="entry name" value="DUF6241"/>
    <property type="match status" value="1"/>
</dbReference>
<accession>A0ABW1L5P4</accession>
<protein>
    <submittedName>
        <fullName evidence="2">DUF6241 domain-containing protein</fullName>
    </submittedName>
</protein>
<keyword evidence="3" id="KW-1185">Reference proteome</keyword>
<proteinExistence type="predicted"/>
<dbReference type="InterPro" id="IPR046208">
    <property type="entry name" value="DUF6241"/>
</dbReference>
<reference evidence="3" key="1">
    <citation type="journal article" date="2019" name="Int. J. Syst. Evol. Microbiol.">
        <title>The Global Catalogue of Microorganisms (GCM) 10K type strain sequencing project: providing services to taxonomists for standard genome sequencing and annotation.</title>
        <authorList>
            <consortium name="The Broad Institute Genomics Platform"/>
            <consortium name="The Broad Institute Genome Sequencing Center for Infectious Disease"/>
            <person name="Wu L."/>
            <person name="Ma J."/>
        </authorList>
    </citation>
    <scope>NUCLEOTIDE SEQUENCE [LARGE SCALE GENOMIC DNA]</scope>
    <source>
        <strain evidence="3">CCUG 54527</strain>
    </source>
</reference>
<dbReference type="RefSeq" id="WP_377733357.1">
    <property type="nucleotide sequence ID" value="NZ_JBHSRI010000007.1"/>
</dbReference>
<keyword evidence="1" id="KW-0472">Membrane</keyword>
<name>A0ABW1L5P4_9BACL</name>
<feature type="transmembrane region" description="Helical" evidence="1">
    <location>
        <begin position="12"/>
        <end position="30"/>
    </location>
</feature>
<evidence type="ECO:0000256" key="1">
    <source>
        <dbReference type="SAM" id="Phobius"/>
    </source>
</evidence>
<evidence type="ECO:0000313" key="2">
    <source>
        <dbReference type="EMBL" id="MFC6039280.1"/>
    </source>
</evidence>
<organism evidence="2 3">
    <name type="scientific">Paenisporosarcina macmurdoensis</name>
    <dbReference type="NCBI Taxonomy" id="212659"/>
    <lineage>
        <taxon>Bacteria</taxon>
        <taxon>Bacillati</taxon>
        <taxon>Bacillota</taxon>
        <taxon>Bacilli</taxon>
        <taxon>Bacillales</taxon>
        <taxon>Caryophanaceae</taxon>
        <taxon>Paenisporosarcina</taxon>
    </lineage>
</organism>